<name>A0AAV9PEI3_9PEZI</name>
<feature type="compositionally biased region" description="Basic and acidic residues" evidence="1">
    <location>
        <begin position="303"/>
        <end position="314"/>
    </location>
</feature>
<dbReference type="GeneID" id="89925102"/>
<keyword evidence="3" id="KW-1185">Reference proteome</keyword>
<comment type="caution">
    <text evidence="2">The sequence shown here is derived from an EMBL/GenBank/DDBJ whole genome shotgun (WGS) entry which is preliminary data.</text>
</comment>
<gene>
    <name evidence="2" type="ORF">LTR77_003756</name>
</gene>
<protein>
    <submittedName>
        <fullName evidence="2">Uncharacterized protein</fullName>
    </submittedName>
</protein>
<dbReference type="RefSeq" id="XP_064660962.1">
    <property type="nucleotide sequence ID" value="XM_064801011.1"/>
</dbReference>
<organism evidence="2 3">
    <name type="scientific">Saxophila tyrrhenica</name>
    <dbReference type="NCBI Taxonomy" id="1690608"/>
    <lineage>
        <taxon>Eukaryota</taxon>
        <taxon>Fungi</taxon>
        <taxon>Dikarya</taxon>
        <taxon>Ascomycota</taxon>
        <taxon>Pezizomycotina</taxon>
        <taxon>Dothideomycetes</taxon>
        <taxon>Dothideomycetidae</taxon>
        <taxon>Mycosphaerellales</taxon>
        <taxon>Extremaceae</taxon>
        <taxon>Saxophila</taxon>
    </lineage>
</organism>
<sequence length="419" mass="46952">MASARKATVTTFSSTTSWSLRRSGSHLPPQMPTSNSTFSSTNSSRRLTDRTAETSSGEPSLIPDQTPPERKFTGSEAKHVRRRFFEAGEMLKPKPGCVLKDDGKLYASGVYICNWKRQTVPFDLYFKMKRIVEGCADTGGSHVSYMGHLIDDGSITSMTSKAPSLRSSGTQPPEILKFGETIAAEIERVRMEVQGKPCKQQIEVDQQSDAEREHRAAARQFREMLAAKEDTKSIYSDVSTWQSSQAWPPMPARRSRWNGKMMAAARAEGIELPVTPAANAQPFRFATKTSLAQAFRDALSPEAQREFDLRDPPRRPQPPHPASRPKRVARIRSRNPAPEISYRREPTPTIDPVAEQGPLVSHAEWEDRLSKGGFYRSDREPVPEHQPEVEVGYLVAARNIVSELWTMAKAKVNRWLWGG</sequence>
<feature type="region of interest" description="Disordered" evidence="1">
    <location>
        <begin position="303"/>
        <end position="354"/>
    </location>
</feature>
<dbReference type="AlphaFoldDB" id="A0AAV9PEI3"/>
<feature type="compositionally biased region" description="Low complexity" evidence="1">
    <location>
        <begin position="33"/>
        <end position="44"/>
    </location>
</feature>
<dbReference type="EMBL" id="JAVRRT010000005">
    <property type="protein sequence ID" value="KAK5172118.1"/>
    <property type="molecule type" value="Genomic_DNA"/>
</dbReference>
<evidence type="ECO:0000313" key="2">
    <source>
        <dbReference type="EMBL" id="KAK5172118.1"/>
    </source>
</evidence>
<feature type="compositionally biased region" description="Low complexity" evidence="1">
    <location>
        <begin position="8"/>
        <end position="22"/>
    </location>
</feature>
<reference evidence="2 3" key="1">
    <citation type="submission" date="2023-08" db="EMBL/GenBank/DDBJ databases">
        <title>Black Yeasts Isolated from many extreme environments.</title>
        <authorList>
            <person name="Coleine C."/>
            <person name="Stajich J.E."/>
            <person name="Selbmann L."/>
        </authorList>
    </citation>
    <scope>NUCLEOTIDE SEQUENCE [LARGE SCALE GENOMIC DNA]</scope>
    <source>
        <strain evidence="2 3">CCFEE 5935</strain>
    </source>
</reference>
<accession>A0AAV9PEI3</accession>
<feature type="region of interest" description="Disordered" evidence="1">
    <location>
        <begin position="1"/>
        <end position="77"/>
    </location>
</feature>
<proteinExistence type="predicted"/>
<evidence type="ECO:0000256" key="1">
    <source>
        <dbReference type="SAM" id="MobiDB-lite"/>
    </source>
</evidence>
<evidence type="ECO:0000313" key="3">
    <source>
        <dbReference type="Proteomes" id="UP001337655"/>
    </source>
</evidence>
<dbReference type="Proteomes" id="UP001337655">
    <property type="component" value="Unassembled WGS sequence"/>
</dbReference>
<feature type="compositionally biased region" description="Basic and acidic residues" evidence="1">
    <location>
        <begin position="67"/>
        <end position="77"/>
    </location>
</feature>
<feature type="compositionally biased region" description="Basic residues" evidence="1">
    <location>
        <begin position="323"/>
        <end position="333"/>
    </location>
</feature>